<evidence type="ECO:0000256" key="7">
    <source>
        <dbReference type="ARBA" id="ARBA00022679"/>
    </source>
</evidence>
<feature type="domain" description="Histidine kinase" evidence="16">
    <location>
        <begin position="241"/>
        <end position="456"/>
    </location>
</feature>
<dbReference type="InterPro" id="IPR003660">
    <property type="entry name" value="HAMP_dom"/>
</dbReference>
<dbReference type="PANTHER" id="PTHR45436:SF5">
    <property type="entry name" value="SENSOR HISTIDINE KINASE TRCS"/>
    <property type="match status" value="1"/>
</dbReference>
<dbReference type="PROSITE" id="PS50885">
    <property type="entry name" value="HAMP"/>
    <property type="match status" value="1"/>
</dbReference>
<dbReference type="SUPFAM" id="SSF47384">
    <property type="entry name" value="Homodimeric domain of signal transducing histidine kinase"/>
    <property type="match status" value="1"/>
</dbReference>
<dbReference type="InterPro" id="IPR036097">
    <property type="entry name" value="HisK_dim/P_sf"/>
</dbReference>
<evidence type="ECO:0000313" key="18">
    <source>
        <dbReference type="EMBL" id="RUL84924.1"/>
    </source>
</evidence>
<dbReference type="InterPro" id="IPR006290">
    <property type="entry name" value="CztS_silS_copS"/>
</dbReference>
<dbReference type="InterPro" id="IPR003661">
    <property type="entry name" value="HisK_dim/P_dom"/>
</dbReference>
<dbReference type="Gene3D" id="1.10.287.130">
    <property type="match status" value="1"/>
</dbReference>
<dbReference type="InterPro" id="IPR004358">
    <property type="entry name" value="Sig_transdc_His_kin-like_C"/>
</dbReference>
<dbReference type="Proteomes" id="UP000280296">
    <property type="component" value="Unassembled WGS sequence"/>
</dbReference>
<dbReference type="InterPro" id="IPR050428">
    <property type="entry name" value="TCS_sensor_his_kinase"/>
</dbReference>
<evidence type="ECO:0000256" key="14">
    <source>
        <dbReference type="ARBA" id="ARBA00023136"/>
    </source>
</evidence>
<comment type="subcellular location">
    <subcellularLocation>
        <location evidence="2">Cell inner membrane</location>
    </subcellularLocation>
</comment>
<evidence type="ECO:0000313" key="19">
    <source>
        <dbReference type="Proteomes" id="UP000280296"/>
    </source>
</evidence>
<dbReference type="EC" id="2.7.13.3" evidence="3"/>
<dbReference type="FunFam" id="1.10.287.130:FF:000001">
    <property type="entry name" value="Two-component sensor histidine kinase"/>
    <property type="match status" value="1"/>
</dbReference>
<evidence type="ECO:0000256" key="9">
    <source>
        <dbReference type="ARBA" id="ARBA00022741"/>
    </source>
</evidence>
<evidence type="ECO:0000256" key="4">
    <source>
        <dbReference type="ARBA" id="ARBA00022475"/>
    </source>
</evidence>
<keyword evidence="6" id="KW-0597">Phosphoprotein</keyword>
<keyword evidence="14 15" id="KW-0472">Membrane</keyword>
<evidence type="ECO:0000256" key="10">
    <source>
        <dbReference type="ARBA" id="ARBA00022777"/>
    </source>
</evidence>
<evidence type="ECO:0000256" key="5">
    <source>
        <dbReference type="ARBA" id="ARBA00022519"/>
    </source>
</evidence>
<comment type="catalytic activity">
    <reaction evidence="1">
        <text>ATP + protein L-histidine = ADP + protein N-phospho-L-histidine.</text>
        <dbReference type="EC" id="2.7.13.3"/>
    </reaction>
</comment>
<keyword evidence="9" id="KW-0547">Nucleotide-binding</keyword>
<keyword evidence="19" id="KW-1185">Reference proteome</keyword>
<dbReference type="InterPro" id="IPR036890">
    <property type="entry name" value="HATPase_C_sf"/>
</dbReference>
<keyword evidence="7" id="KW-0808">Transferase</keyword>
<dbReference type="FunFam" id="3.30.565.10:FF:000006">
    <property type="entry name" value="Sensor histidine kinase WalK"/>
    <property type="match status" value="1"/>
</dbReference>
<evidence type="ECO:0000259" key="16">
    <source>
        <dbReference type="PROSITE" id="PS50109"/>
    </source>
</evidence>
<keyword evidence="12 15" id="KW-1133">Transmembrane helix</keyword>
<dbReference type="EMBL" id="RYZH01000044">
    <property type="protein sequence ID" value="RUL84924.1"/>
    <property type="molecule type" value="Genomic_DNA"/>
</dbReference>
<evidence type="ECO:0000256" key="1">
    <source>
        <dbReference type="ARBA" id="ARBA00000085"/>
    </source>
</evidence>
<dbReference type="OrthoDB" id="9786919at2"/>
<evidence type="ECO:0000256" key="6">
    <source>
        <dbReference type="ARBA" id="ARBA00022553"/>
    </source>
</evidence>
<dbReference type="RefSeq" id="WP_126727133.1">
    <property type="nucleotide sequence ID" value="NZ_RYZH01000044.1"/>
</dbReference>
<dbReference type="AlphaFoldDB" id="A0A432MFF4"/>
<name>A0A432MFF4_9BACT</name>
<dbReference type="SMART" id="SM00388">
    <property type="entry name" value="HisKA"/>
    <property type="match status" value="1"/>
</dbReference>
<dbReference type="Pfam" id="PF00512">
    <property type="entry name" value="HisKA"/>
    <property type="match status" value="1"/>
</dbReference>
<evidence type="ECO:0000256" key="2">
    <source>
        <dbReference type="ARBA" id="ARBA00004533"/>
    </source>
</evidence>
<dbReference type="Gene3D" id="6.10.340.10">
    <property type="match status" value="1"/>
</dbReference>
<evidence type="ECO:0000256" key="12">
    <source>
        <dbReference type="ARBA" id="ARBA00022989"/>
    </source>
</evidence>
<feature type="transmembrane region" description="Helical" evidence="15">
    <location>
        <begin position="158"/>
        <end position="179"/>
    </location>
</feature>
<dbReference type="Pfam" id="PF00672">
    <property type="entry name" value="HAMP"/>
    <property type="match status" value="1"/>
</dbReference>
<dbReference type="NCBIfam" id="TIGR01386">
    <property type="entry name" value="cztS_silS_copS"/>
    <property type="match status" value="1"/>
</dbReference>
<feature type="transmembrane region" description="Helical" evidence="15">
    <location>
        <begin position="12"/>
        <end position="33"/>
    </location>
</feature>
<keyword evidence="11" id="KW-0067">ATP-binding</keyword>
<dbReference type="GO" id="GO:0005524">
    <property type="term" value="F:ATP binding"/>
    <property type="evidence" value="ECO:0007669"/>
    <property type="project" value="UniProtKB-KW"/>
</dbReference>
<evidence type="ECO:0000256" key="15">
    <source>
        <dbReference type="SAM" id="Phobius"/>
    </source>
</evidence>
<dbReference type="PANTHER" id="PTHR45436">
    <property type="entry name" value="SENSOR HISTIDINE KINASE YKOH"/>
    <property type="match status" value="1"/>
</dbReference>
<keyword evidence="4" id="KW-1003">Cell membrane</keyword>
<dbReference type="GO" id="GO:0005886">
    <property type="term" value="C:plasma membrane"/>
    <property type="evidence" value="ECO:0007669"/>
    <property type="project" value="UniProtKB-SubCell"/>
</dbReference>
<dbReference type="SMART" id="SM00304">
    <property type="entry name" value="HAMP"/>
    <property type="match status" value="1"/>
</dbReference>
<dbReference type="CDD" id="cd00082">
    <property type="entry name" value="HisKA"/>
    <property type="match status" value="1"/>
</dbReference>
<dbReference type="InterPro" id="IPR005467">
    <property type="entry name" value="His_kinase_dom"/>
</dbReference>
<evidence type="ECO:0000256" key="3">
    <source>
        <dbReference type="ARBA" id="ARBA00012438"/>
    </source>
</evidence>
<dbReference type="PROSITE" id="PS50109">
    <property type="entry name" value="HIS_KIN"/>
    <property type="match status" value="1"/>
</dbReference>
<evidence type="ECO:0000256" key="13">
    <source>
        <dbReference type="ARBA" id="ARBA00023012"/>
    </source>
</evidence>
<keyword evidence="5" id="KW-0997">Cell inner membrane</keyword>
<reference evidence="18 19" key="2">
    <citation type="submission" date="2019-01" db="EMBL/GenBank/DDBJ databases">
        <title>Tautonia sociabilis, a novel thermotolerant planctomycete of Isosphaeraceae family, isolated from a 4000 m deep subterranean habitat.</title>
        <authorList>
            <person name="Kovaleva O.L."/>
            <person name="Elcheninov A.G."/>
            <person name="Van Heerden E."/>
            <person name="Toshchakov S.V."/>
            <person name="Novikov A."/>
            <person name="Bonch-Osmolovskaya E.A."/>
            <person name="Kublanov I.V."/>
        </authorList>
    </citation>
    <scope>NUCLEOTIDE SEQUENCE [LARGE SCALE GENOMIC DNA]</scope>
    <source>
        <strain evidence="18 19">GM2012</strain>
    </source>
</reference>
<dbReference type="GO" id="GO:0000155">
    <property type="term" value="F:phosphorelay sensor kinase activity"/>
    <property type="evidence" value="ECO:0007669"/>
    <property type="project" value="InterPro"/>
</dbReference>
<dbReference type="CDD" id="cd06225">
    <property type="entry name" value="HAMP"/>
    <property type="match status" value="1"/>
</dbReference>
<evidence type="ECO:0000256" key="11">
    <source>
        <dbReference type="ARBA" id="ARBA00022840"/>
    </source>
</evidence>
<keyword evidence="10" id="KW-0418">Kinase</keyword>
<keyword evidence="8 15" id="KW-0812">Transmembrane</keyword>
<dbReference type="PRINTS" id="PR00344">
    <property type="entry name" value="BCTRLSENSOR"/>
</dbReference>
<keyword evidence="13" id="KW-0902">Two-component regulatory system</keyword>
<evidence type="ECO:0000259" key="17">
    <source>
        <dbReference type="PROSITE" id="PS50885"/>
    </source>
</evidence>
<dbReference type="Pfam" id="PF02518">
    <property type="entry name" value="HATPase_c"/>
    <property type="match status" value="1"/>
</dbReference>
<reference evidence="18 19" key="1">
    <citation type="submission" date="2018-12" db="EMBL/GenBank/DDBJ databases">
        <authorList>
            <person name="Toschakov S.V."/>
        </authorList>
    </citation>
    <scope>NUCLEOTIDE SEQUENCE [LARGE SCALE GENOMIC DNA]</scope>
    <source>
        <strain evidence="18 19">GM2012</strain>
    </source>
</reference>
<sequence length="476" mass="50399">MPSASIRVRLTAWYGAVLMVTVVGLGTATYLLLASSLRERVDATLDFEFEEARERLESGHPPGELAGAPAAFHESFLLRVLGPGGRALAESPRLAGLPLPVPATGAGAGPSAHFDATLGPIGRCRVVSGRVGPAPGRWTVLIATPLESYFRELEELRGALLTILPAGLAAATIGGYWLAGRSLAPVQRMTEAARRISAENLGERLAPAGPGDELDLLAETLNAMLDRIDQAFAATRRFTADAAHELRTPLAAIRTEAEVALLAPRPPEEYREALRSVVEEADRLSRLADRLLLLSREDAGRALDRRPVRLDEAVREAAEAAAVAAGRAGVSLRVGPLCPAEVAGDPDLIRQVFDNLLDNAVKYTPAGGEVAVTARREGGRAVIEVRDTGVGIAGDALPRIFDRFYRADPSRSRRTGGTGLGLSIARAVVERHEGTIGVESDPGVGSTFRVAIPARFVEDPGGRSRAESVSGSIRKN</sequence>
<gene>
    <name evidence="18" type="ORF">TsocGM_19475</name>
</gene>
<organism evidence="18 19">
    <name type="scientific">Tautonia sociabilis</name>
    <dbReference type="NCBI Taxonomy" id="2080755"/>
    <lineage>
        <taxon>Bacteria</taxon>
        <taxon>Pseudomonadati</taxon>
        <taxon>Planctomycetota</taxon>
        <taxon>Planctomycetia</taxon>
        <taxon>Isosphaerales</taxon>
        <taxon>Isosphaeraceae</taxon>
        <taxon>Tautonia</taxon>
    </lineage>
</organism>
<dbReference type="InterPro" id="IPR003594">
    <property type="entry name" value="HATPase_dom"/>
</dbReference>
<accession>A0A432MFF4</accession>
<dbReference type="SMART" id="SM00387">
    <property type="entry name" value="HATPase_c"/>
    <property type="match status" value="1"/>
</dbReference>
<evidence type="ECO:0000256" key="8">
    <source>
        <dbReference type="ARBA" id="ARBA00022692"/>
    </source>
</evidence>
<dbReference type="CDD" id="cd16922">
    <property type="entry name" value="HATPase_EvgS-ArcB-TorS-like"/>
    <property type="match status" value="1"/>
</dbReference>
<feature type="domain" description="HAMP" evidence="17">
    <location>
        <begin position="180"/>
        <end position="233"/>
    </location>
</feature>
<dbReference type="SUPFAM" id="SSF158472">
    <property type="entry name" value="HAMP domain-like"/>
    <property type="match status" value="1"/>
</dbReference>
<dbReference type="SUPFAM" id="SSF55874">
    <property type="entry name" value="ATPase domain of HSP90 chaperone/DNA topoisomerase II/histidine kinase"/>
    <property type="match status" value="1"/>
</dbReference>
<proteinExistence type="predicted"/>
<dbReference type="Gene3D" id="3.30.565.10">
    <property type="entry name" value="Histidine kinase-like ATPase, C-terminal domain"/>
    <property type="match status" value="1"/>
</dbReference>
<comment type="caution">
    <text evidence="18">The sequence shown here is derived from an EMBL/GenBank/DDBJ whole genome shotgun (WGS) entry which is preliminary data.</text>
</comment>
<protein>
    <recommendedName>
        <fullName evidence="3">histidine kinase</fullName>
        <ecNumber evidence="3">2.7.13.3</ecNumber>
    </recommendedName>
</protein>